<feature type="domain" description="Aldehyde dehydrogenase" evidence="6">
    <location>
        <begin position="17"/>
        <end position="385"/>
    </location>
</feature>
<dbReference type="PANTHER" id="PTHR11699">
    <property type="entry name" value="ALDEHYDE DEHYDROGENASE-RELATED"/>
    <property type="match status" value="1"/>
</dbReference>
<evidence type="ECO:0000313" key="8">
    <source>
        <dbReference type="Proteomes" id="UP000192247"/>
    </source>
</evidence>
<keyword evidence="2 5" id="KW-0560">Oxidoreductase</keyword>
<dbReference type="SUPFAM" id="SSF53720">
    <property type="entry name" value="ALDH-like"/>
    <property type="match status" value="1"/>
</dbReference>
<evidence type="ECO:0000256" key="2">
    <source>
        <dbReference type="ARBA" id="ARBA00023002"/>
    </source>
</evidence>
<evidence type="ECO:0000259" key="6">
    <source>
        <dbReference type="Pfam" id="PF00171"/>
    </source>
</evidence>
<evidence type="ECO:0000313" key="7">
    <source>
        <dbReference type="EMBL" id="OQR66097.1"/>
    </source>
</evidence>
<keyword evidence="3" id="KW-0520">NAD</keyword>
<evidence type="ECO:0000256" key="3">
    <source>
        <dbReference type="ARBA" id="ARBA00023027"/>
    </source>
</evidence>
<dbReference type="FunFam" id="3.40.605.10:FF:000050">
    <property type="entry name" value="Aldehyde dehydrogenase, mitochondrial"/>
    <property type="match status" value="1"/>
</dbReference>
<dbReference type="STRING" id="418985.A0A1V9WY07"/>
<dbReference type="FunFam" id="3.40.309.10:FF:000065">
    <property type="entry name" value="Aldehyde dehydrogenase3"/>
    <property type="match status" value="1"/>
</dbReference>
<dbReference type="GO" id="GO:0016620">
    <property type="term" value="F:oxidoreductase activity, acting on the aldehyde or oxo group of donors, NAD or NADP as acceptor"/>
    <property type="evidence" value="ECO:0007669"/>
    <property type="project" value="InterPro"/>
</dbReference>
<dbReference type="InterPro" id="IPR016163">
    <property type="entry name" value="Ald_DH_C"/>
</dbReference>
<dbReference type="InterPro" id="IPR016162">
    <property type="entry name" value="Ald_DH_N"/>
</dbReference>
<keyword evidence="8" id="KW-1185">Reference proteome</keyword>
<comment type="caution">
    <text evidence="7">The sequence shown here is derived from an EMBL/GenBank/DDBJ whole genome shotgun (WGS) entry which is preliminary data.</text>
</comment>
<comment type="similarity">
    <text evidence="1 5">Belongs to the aldehyde dehydrogenase family.</text>
</comment>
<dbReference type="InParanoid" id="A0A1V9WY07"/>
<dbReference type="Gene3D" id="3.40.605.10">
    <property type="entry name" value="Aldehyde Dehydrogenase, Chain A, domain 1"/>
    <property type="match status" value="1"/>
</dbReference>
<dbReference type="EMBL" id="MNPL01033739">
    <property type="protein sequence ID" value="OQR66097.1"/>
    <property type="molecule type" value="Genomic_DNA"/>
</dbReference>
<accession>A0A1V9WY07</accession>
<dbReference type="Gene3D" id="3.40.309.10">
    <property type="entry name" value="Aldehyde Dehydrogenase, Chain A, domain 2"/>
    <property type="match status" value="1"/>
</dbReference>
<dbReference type="AlphaFoldDB" id="A0A1V9WY07"/>
<dbReference type="PROSITE" id="PS00687">
    <property type="entry name" value="ALDEHYDE_DEHYDR_GLU"/>
    <property type="match status" value="1"/>
</dbReference>
<name>A0A1V9WY07_9ACAR</name>
<protein>
    <submittedName>
        <fullName evidence="7">Retinal dehydrogenase 1-like</fullName>
    </submittedName>
</protein>
<proteinExistence type="inferred from homology"/>
<feature type="active site" evidence="4">
    <location>
        <position position="255"/>
    </location>
</feature>
<dbReference type="InterPro" id="IPR015590">
    <property type="entry name" value="Aldehyde_DH_dom"/>
</dbReference>
<feature type="non-terminal residue" evidence="7">
    <location>
        <position position="1"/>
    </location>
</feature>
<sequence length="385" mass="41391">IPNPEVKCSQLFINGEFVDAQSGKTFATYNPATGKKICDVAEASKEDVDKAVAAARAAFDATAPWRKMNASARGHLLYKLADLVEQDIAYVASLETLDNGKPYQFAVNDVHSAINLLRYYGGLADKIHGRTLPVDGDHFSYTRYEPVGVCGQILPWNFPFMLCCLKLSPAVAAGCTVVIKPAEQTPLTALYLAKLSKEVGFPDGVINVVTGFGETGAALSGHMDVNKVSFTGSTEVGKLIQEAAGKSNCKRVTLEMGGKSPLVIAEDADLDLAAEIAHLSVMFNAGQCCVAASRLFVHENVYDDFCKKAVELAKKRTLGCPFDCPDQGPQIDEEQTAKILELIESGQKEGAKLLCGGKRATDKGNLFVEPTVFADVTDNMRIAKE</sequence>
<evidence type="ECO:0000256" key="1">
    <source>
        <dbReference type="ARBA" id="ARBA00009986"/>
    </source>
</evidence>
<organism evidence="7 8">
    <name type="scientific">Tropilaelaps mercedesae</name>
    <dbReference type="NCBI Taxonomy" id="418985"/>
    <lineage>
        <taxon>Eukaryota</taxon>
        <taxon>Metazoa</taxon>
        <taxon>Ecdysozoa</taxon>
        <taxon>Arthropoda</taxon>
        <taxon>Chelicerata</taxon>
        <taxon>Arachnida</taxon>
        <taxon>Acari</taxon>
        <taxon>Parasitiformes</taxon>
        <taxon>Mesostigmata</taxon>
        <taxon>Gamasina</taxon>
        <taxon>Dermanyssoidea</taxon>
        <taxon>Laelapidae</taxon>
        <taxon>Tropilaelaps</taxon>
    </lineage>
</organism>
<reference evidence="7 8" key="1">
    <citation type="journal article" date="2017" name="Gigascience">
        <title>Draft genome of the honey bee ectoparasitic mite, Tropilaelaps mercedesae, is shaped by the parasitic life history.</title>
        <authorList>
            <person name="Dong X."/>
            <person name="Armstrong S.D."/>
            <person name="Xia D."/>
            <person name="Makepeace B.L."/>
            <person name="Darby A.C."/>
            <person name="Kadowaki T."/>
        </authorList>
    </citation>
    <scope>NUCLEOTIDE SEQUENCE [LARGE SCALE GENOMIC DNA]</scope>
    <source>
        <strain evidence="7">Wuxi-XJTLU</strain>
    </source>
</reference>
<dbReference type="OrthoDB" id="310895at2759"/>
<feature type="non-terminal residue" evidence="7">
    <location>
        <position position="385"/>
    </location>
</feature>
<gene>
    <name evidence="7" type="ORF">BIW11_02402</name>
</gene>
<dbReference type="InterPro" id="IPR029510">
    <property type="entry name" value="Ald_DH_CS_GLU"/>
</dbReference>
<evidence type="ECO:0000256" key="4">
    <source>
        <dbReference type="PROSITE-ProRule" id="PRU10007"/>
    </source>
</evidence>
<dbReference type="Pfam" id="PF00171">
    <property type="entry name" value="Aldedh"/>
    <property type="match status" value="1"/>
</dbReference>
<dbReference type="Proteomes" id="UP000192247">
    <property type="component" value="Unassembled WGS sequence"/>
</dbReference>
<dbReference type="InterPro" id="IPR016161">
    <property type="entry name" value="Ald_DH/histidinol_DH"/>
</dbReference>
<evidence type="ECO:0000256" key="5">
    <source>
        <dbReference type="RuleBase" id="RU003345"/>
    </source>
</evidence>